<keyword evidence="1" id="KW-0812">Transmembrane</keyword>
<gene>
    <name evidence="3" type="ORF">DB44_DE00320</name>
</gene>
<dbReference type="PATRIC" id="fig|362787.3.peg.1275"/>
<feature type="domain" description="NfeD-like C-terminal" evidence="2">
    <location>
        <begin position="56"/>
        <end position="106"/>
    </location>
</feature>
<evidence type="ECO:0000313" key="4">
    <source>
        <dbReference type="Proteomes" id="UP000031465"/>
    </source>
</evidence>
<dbReference type="AlphaFoldDB" id="A0A0C1JMC8"/>
<reference evidence="3 4" key="1">
    <citation type="journal article" date="2014" name="Mol. Biol. Evol.">
        <title>Massive expansion of Ubiquitination-related gene families within the Chlamydiae.</title>
        <authorList>
            <person name="Domman D."/>
            <person name="Collingro A."/>
            <person name="Lagkouvardos I."/>
            <person name="Gehre L."/>
            <person name="Weinmaier T."/>
            <person name="Rattei T."/>
            <person name="Subtil A."/>
            <person name="Horn M."/>
        </authorList>
    </citation>
    <scope>NUCLEOTIDE SEQUENCE [LARGE SCALE GENOMIC DNA]</scope>
    <source>
        <strain evidence="3 4">EI2</strain>
    </source>
</reference>
<evidence type="ECO:0000313" key="3">
    <source>
        <dbReference type="EMBL" id="KIC71706.1"/>
    </source>
</evidence>
<keyword evidence="1" id="KW-0472">Membrane</keyword>
<evidence type="ECO:0000259" key="2">
    <source>
        <dbReference type="Pfam" id="PF01957"/>
    </source>
</evidence>
<dbReference type="Gene3D" id="2.40.50.140">
    <property type="entry name" value="Nucleic acid-binding proteins"/>
    <property type="match status" value="1"/>
</dbReference>
<dbReference type="Pfam" id="PF01957">
    <property type="entry name" value="NfeD"/>
    <property type="match status" value="1"/>
</dbReference>
<proteinExistence type="predicted"/>
<sequence length="115" mass="13259">MQFGQRFFTFFFTFSCVVLLIRFTLWRIVHTRQEYSIYLKKDQKGFQASEYDRNAIGKLGMVLTDLKPGGYILIEGKQHQAISLTGYISKGEEVIVVSGQEESLIVKNLFPIQTI</sequence>
<dbReference type="Proteomes" id="UP000031465">
    <property type="component" value="Unassembled WGS sequence"/>
</dbReference>
<dbReference type="EMBL" id="JSAN01000077">
    <property type="protein sequence ID" value="KIC71706.1"/>
    <property type="molecule type" value="Genomic_DNA"/>
</dbReference>
<dbReference type="InterPro" id="IPR012340">
    <property type="entry name" value="NA-bd_OB-fold"/>
</dbReference>
<organism evidence="3 4">
    <name type="scientific">Candidatus Protochlamydia amoebophila</name>
    <dbReference type="NCBI Taxonomy" id="362787"/>
    <lineage>
        <taxon>Bacteria</taxon>
        <taxon>Pseudomonadati</taxon>
        <taxon>Chlamydiota</taxon>
        <taxon>Chlamydiia</taxon>
        <taxon>Parachlamydiales</taxon>
        <taxon>Parachlamydiaceae</taxon>
        <taxon>Candidatus Protochlamydia</taxon>
    </lineage>
</organism>
<feature type="transmembrane region" description="Helical" evidence="1">
    <location>
        <begin position="6"/>
        <end position="25"/>
    </location>
</feature>
<dbReference type="SUPFAM" id="SSF141322">
    <property type="entry name" value="NfeD domain-like"/>
    <property type="match status" value="1"/>
</dbReference>
<evidence type="ECO:0000256" key="1">
    <source>
        <dbReference type="SAM" id="Phobius"/>
    </source>
</evidence>
<accession>A0A0C1JMC8</accession>
<comment type="caution">
    <text evidence="3">The sequence shown here is derived from an EMBL/GenBank/DDBJ whole genome shotgun (WGS) entry which is preliminary data.</text>
</comment>
<dbReference type="InterPro" id="IPR002810">
    <property type="entry name" value="NfeD-like_C"/>
</dbReference>
<keyword evidence="1" id="KW-1133">Transmembrane helix</keyword>
<protein>
    <recommendedName>
        <fullName evidence="2">NfeD-like C-terminal domain-containing protein</fullName>
    </recommendedName>
</protein>
<name>A0A0C1JMC8_9BACT</name>